<keyword evidence="1" id="KW-0677">Repeat</keyword>
<dbReference type="PANTHER" id="PTHR44858:SF1">
    <property type="entry name" value="UDP-N-ACETYLGLUCOSAMINE--PEPTIDE N-ACETYLGLUCOSAMINYLTRANSFERASE SPINDLY-RELATED"/>
    <property type="match status" value="1"/>
</dbReference>
<dbReference type="AlphaFoldDB" id="A0A382LV83"/>
<keyword evidence="2" id="KW-0802">TPR repeat</keyword>
<dbReference type="SUPFAM" id="SSF48452">
    <property type="entry name" value="TPR-like"/>
    <property type="match status" value="1"/>
</dbReference>
<dbReference type="InterPro" id="IPR011990">
    <property type="entry name" value="TPR-like_helical_dom_sf"/>
</dbReference>
<feature type="non-terminal residue" evidence="3">
    <location>
        <position position="1"/>
    </location>
</feature>
<dbReference type="Gene3D" id="1.25.40.10">
    <property type="entry name" value="Tetratricopeptide repeat domain"/>
    <property type="match status" value="2"/>
</dbReference>
<evidence type="ECO:0000256" key="1">
    <source>
        <dbReference type="ARBA" id="ARBA00022737"/>
    </source>
</evidence>
<dbReference type="InterPro" id="IPR050498">
    <property type="entry name" value="Ycf3"/>
</dbReference>
<dbReference type="InterPro" id="IPR019734">
    <property type="entry name" value="TPR_rpt"/>
</dbReference>
<name>A0A382LV83_9ZZZZ</name>
<gene>
    <name evidence="3" type="ORF">METZ01_LOCUS293518</name>
</gene>
<proteinExistence type="predicted"/>
<organism evidence="3">
    <name type="scientific">marine metagenome</name>
    <dbReference type="NCBI Taxonomy" id="408172"/>
    <lineage>
        <taxon>unclassified sequences</taxon>
        <taxon>metagenomes</taxon>
        <taxon>ecological metagenomes</taxon>
    </lineage>
</organism>
<dbReference type="PROSITE" id="PS50293">
    <property type="entry name" value="TPR_REGION"/>
    <property type="match status" value="1"/>
</dbReference>
<dbReference type="SMART" id="SM00028">
    <property type="entry name" value="TPR"/>
    <property type="match status" value="3"/>
</dbReference>
<dbReference type="PROSITE" id="PS50005">
    <property type="entry name" value="TPR"/>
    <property type="match status" value="2"/>
</dbReference>
<accession>A0A382LV83</accession>
<dbReference type="Pfam" id="PF13424">
    <property type="entry name" value="TPR_12"/>
    <property type="match status" value="1"/>
</dbReference>
<evidence type="ECO:0000313" key="3">
    <source>
        <dbReference type="EMBL" id="SVC40664.1"/>
    </source>
</evidence>
<dbReference type="EMBL" id="UINC01089507">
    <property type="protein sequence ID" value="SVC40664.1"/>
    <property type="molecule type" value="Genomic_DNA"/>
</dbReference>
<sequence>VKTTFGSGNASLCYQESTSPFSDYGIRYCTEAIRNDDLVLRDLAATYTNRGIIHAANGRLVDAMTDHNQAILLAPRMGKVYVNRGNVFHQTHEYKKALADYDKALELANVALDIVYYNKSLTLIRMKRWDDARTALETALEINPKSSRVKRKLQQFDEPEAKPTPAVVNPY</sequence>
<protein>
    <submittedName>
        <fullName evidence="3">Uncharacterized protein</fullName>
    </submittedName>
</protein>
<reference evidence="3" key="1">
    <citation type="submission" date="2018-05" db="EMBL/GenBank/DDBJ databases">
        <authorList>
            <person name="Lanie J.A."/>
            <person name="Ng W.-L."/>
            <person name="Kazmierczak K.M."/>
            <person name="Andrzejewski T.M."/>
            <person name="Davidsen T.M."/>
            <person name="Wayne K.J."/>
            <person name="Tettelin H."/>
            <person name="Glass J.I."/>
            <person name="Rusch D."/>
            <person name="Podicherti R."/>
            <person name="Tsui H.-C.T."/>
            <person name="Winkler M.E."/>
        </authorList>
    </citation>
    <scope>NUCLEOTIDE SEQUENCE</scope>
</reference>
<evidence type="ECO:0000256" key="2">
    <source>
        <dbReference type="ARBA" id="ARBA00022803"/>
    </source>
</evidence>
<dbReference type="PANTHER" id="PTHR44858">
    <property type="entry name" value="TETRATRICOPEPTIDE REPEAT PROTEIN 6"/>
    <property type="match status" value="1"/>
</dbReference>